<dbReference type="PANTHER" id="PTHR38567:SF1">
    <property type="entry name" value="DUF4291 DOMAIN-CONTAINING PROTEIN"/>
    <property type="match status" value="1"/>
</dbReference>
<dbReference type="Pfam" id="PF14124">
    <property type="entry name" value="DUF4291"/>
    <property type="match status" value="1"/>
</dbReference>
<name>J0P7H7_9BACT</name>
<dbReference type="PANTHER" id="PTHR38567">
    <property type="entry name" value="DUF4291 DOMAIN-CONTAINING PROTEIN"/>
    <property type="match status" value="1"/>
</dbReference>
<proteinExistence type="predicted"/>
<sequence length="212" mass="24696">MKTVNYQDYLAGIPPKGQHILAQERGDEILVYQAFRPEIAQYALAHQQFGGAHYSFSRMTWIKPNFLWMMFRAGWASKAGQEYILGIWIKKLAFEEILAQSAYSSFKAEIYADRESWRKDLEQKKARLQWDPDHNIYGKKEERRAIQLGIKGELLQQFNQEMIVEILDLRPFVLAQKAKIDAGQLSELLLPEEKVFRPKNEELAAFLGLDED</sequence>
<protein>
    <recommendedName>
        <fullName evidence="3">DUF4291 domain-containing protein</fullName>
    </recommendedName>
</protein>
<accession>J0P7H7</accession>
<evidence type="ECO:0000313" key="1">
    <source>
        <dbReference type="EMBL" id="EJF53472.1"/>
    </source>
</evidence>
<dbReference type="InterPro" id="IPR025633">
    <property type="entry name" value="DUF4291"/>
</dbReference>
<dbReference type="RefSeq" id="WP_002659148.1">
    <property type="nucleotide sequence ID" value="NZ_JH719942.1"/>
</dbReference>
<evidence type="ECO:0000313" key="2">
    <source>
        <dbReference type="Proteomes" id="UP000005113"/>
    </source>
</evidence>
<dbReference type="AlphaFoldDB" id="J0P7H7"/>
<dbReference type="Proteomes" id="UP000005113">
    <property type="component" value="Unassembled WGS sequence"/>
</dbReference>
<dbReference type="OrthoDB" id="65842at2"/>
<reference evidence="2" key="1">
    <citation type="journal article" date="2012" name="Stand. Genomic Sci.">
        <title>Permanent draft genome sequence of the gliding predator Saprospira grandis strain Sa g1 (= HR1).</title>
        <authorList>
            <person name="Mavromatis K."/>
            <person name="Chertkov O."/>
            <person name="Lapidus A."/>
            <person name="Nolan M."/>
            <person name="Lucas S."/>
            <person name="Tice H."/>
            <person name="Del Rio T.G."/>
            <person name="Cheng J.F."/>
            <person name="Han C."/>
            <person name="Tapia R."/>
            <person name="Bruce D."/>
            <person name="Goodwin L.A."/>
            <person name="Pitluck S."/>
            <person name="Huntemann M."/>
            <person name="Liolios K."/>
            <person name="Pagani I."/>
            <person name="Ivanova N."/>
            <person name="Mikhailova N."/>
            <person name="Pati A."/>
            <person name="Chen A."/>
            <person name="Palaniappan K."/>
            <person name="Land M."/>
            <person name="Brambilla E.M."/>
            <person name="Rohde M."/>
            <person name="Spring S."/>
            <person name="Goker M."/>
            <person name="Detter J.C."/>
            <person name="Bristow J."/>
            <person name="Eisen J.A."/>
            <person name="Markowitz V."/>
            <person name="Hugenholtz P."/>
            <person name="Kyrpides N.C."/>
            <person name="Klenk H.P."/>
            <person name="Woyke T."/>
        </authorList>
    </citation>
    <scope>NUCLEOTIDE SEQUENCE [LARGE SCALE GENOMIC DNA]</scope>
    <source>
        <strain evidence="2">DSM 2844</strain>
    </source>
</reference>
<dbReference type="EMBL" id="JH719942">
    <property type="protein sequence ID" value="EJF53472.1"/>
    <property type="molecule type" value="Genomic_DNA"/>
</dbReference>
<organism evidence="1 2">
    <name type="scientific">Saprospira grandis DSM 2844</name>
    <dbReference type="NCBI Taxonomy" id="694433"/>
    <lineage>
        <taxon>Bacteria</taxon>
        <taxon>Pseudomonadati</taxon>
        <taxon>Bacteroidota</taxon>
        <taxon>Saprospiria</taxon>
        <taxon>Saprospirales</taxon>
        <taxon>Saprospiraceae</taxon>
        <taxon>Saprospira</taxon>
    </lineage>
</organism>
<evidence type="ECO:0008006" key="3">
    <source>
        <dbReference type="Google" id="ProtNLM"/>
    </source>
</evidence>
<gene>
    <name evidence="1" type="ORF">SapgrDRAFT_1768</name>
</gene>
<dbReference type="HOGENOM" id="CLU_082565_0_0_10"/>